<dbReference type="Proteomes" id="UP000885748">
    <property type="component" value="Unassembled WGS sequence"/>
</dbReference>
<sequence length="155" mass="18367">MNNNDVLRRVRYIFDFSDQLMLSIFKLGGYDAGRPDLAAWLAREEEPEFVLCEDEKLARFLNGLIIKNRGLKDDEAPEPERFLSNNMVLRKLKIALNLQADDLIRILELNEFTLSKHELSALFRRPDHKNYRECLDQLLRNILDGMEKRYRKNQL</sequence>
<dbReference type="EMBL" id="DRGY01000057">
    <property type="protein sequence ID" value="HEA52223.1"/>
    <property type="molecule type" value="Genomic_DNA"/>
</dbReference>
<comment type="caution">
    <text evidence="1">The sequence shown here is derived from an EMBL/GenBank/DDBJ whole genome shotgun (WGS) entry which is preliminary data.</text>
</comment>
<evidence type="ECO:0000313" key="1">
    <source>
        <dbReference type="EMBL" id="HEA52223.1"/>
    </source>
</evidence>
<name>A0A831R3M2_9GAMM</name>
<organism evidence="1">
    <name type="scientific">Marinobacter antarcticus</name>
    <dbReference type="NCBI Taxonomy" id="564117"/>
    <lineage>
        <taxon>Bacteria</taxon>
        <taxon>Pseudomonadati</taxon>
        <taxon>Pseudomonadota</taxon>
        <taxon>Gammaproteobacteria</taxon>
        <taxon>Pseudomonadales</taxon>
        <taxon>Marinobacteraceae</taxon>
        <taxon>Marinobacter</taxon>
    </lineage>
</organism>
<reference evidence="1" key="1">
    <citation type="journal article" date="2020" name="mSystems">
        <title>Genome- and Community-Level Interaction Insights into Carbon Utilization and Element Cycling Functions of Hydrothermarchaeota in Hydrothermal Sediment.</title>
        <authorList>
            <person name="Zhou Z."/>
            <person name="Liu Y."/>
            <person name="Xu W."/>
            <person name="Pan J."/>
            <person name="Luo Z.H."/>
            <person name="Li M."/>
        </authorList>
    </citation>
    <scope>NUCLEOTIDE SEQUENCE [LARGE SCALE GENOMIC DNA]</scope>
    <source>
        <strain evidence="1">HyVt-357</strain>
    </source>
</reference>
<protein>
    <submittedName>
        <fullName evidence="1">DUF1456 family protein</fullName>
    </submittedName>
</protein>
<dbReference type="AlphaFoldDB" id="A0A831R3M2"/>
<dbReference type="PANTHER" id="PTHR37805:SF1">
    <property type="entry name" value="CYTOPLASMIC PROTEIN"/>
    <property type="match status" value="1"/>
</dbReference>
<gene>
    <name evidence="1" type="ORF">ENI00_07865</name>
</gene>
<dbReference type="Pfam" id="PF07308">
    <property type="entry name" value="DUF1456"/>
    <property type="match status" value="2"/>
</dbReference>
<proteinExistence type="predicted"/>
<dbReference type="PANTHER" id="PTHR37805">
    <property type="entry name" value="CYTOPLASMIC PROTEIN-RELATED"/>
    <property type="match status" value="1"/>
</dbReference>
<dbReference type="InterPro" id="IPR009921">
    <property type="entry name" value="YehS-like"/>
</dbReference>
<accession>A0A831R3M2</accession>